<protein>
    <submittedName>
        <fullName evidence="2">Uncharacterized protein</fullName>
    </submittedName>
</protein>
<sequence>MVDRSPASSCWASCPPLLLSSSPSPPPSSPRALSRAPARVLVAAAAGNRFRRAQLSKRRRAHRCRFKRYHNNCDDDDDDDWSRRRAGYYFIFFFQTRRFNATVAGRPARLRLCRPRSAHNIILGGLKATAHRPAGERGFVCGDRRSGTRSEKPKTRRLRSAVRARALDFARPPGRGQSVTAATVVVVATHPVWRSQRRRGERTGPQPPPFTADERR</sequence>
<proteinExistence type="predicted"/>
<evidence type="ECO:0000256" key="1">
    <source>
        <dbReference type="SAM" id="MobiDB-lite"/>
    </source>
</evidence>
<feature type="region of interest" description="Disordered" evidence="1">
    <location>
        <begin position="1"/>
        <end position="34"/>
    </location>
</feature>
<evidence type="ECO:0000313" key="2">
    <source>
        <dbReference type="EMBL" id="CAH1708150.1"/>
    </source>
</evidence>
<gene>
    <name evidence="2" type="ORF">APHIGO_LOCUS297</name>
</gene>
<feature type="compositionally biased region" description="Low complexity" evidence="1">
    <location>
        <begin position="1"/>
        <end position="22"/>
    </location>
</feature>
<dbReference type="EMBL" id="OU899034">
    <property type="protein sequence ID" value="CAH1708150.1"/>
    <property type="molecule type" value="Genomic_DNA"/>
</dbReference>
<reference evidence="2" key="1">
    <citation type="submission" date="2022-02" db="EMBL/GenBank/DDBJ databases">
        <authorList>
            <person name="King R."/>
        </authorList>
    </citation>
    <scope>NUCLEOTIDE SEQUENCE</scope>
</reference>
<dbReference type="Proteomes" id="UP001154329">
    <property type="component" value="Chromosome 1"/>
</dbReference>
<organism evidence="2 3">
    <name type="scientific">Aphis gossypii</name>
    <name type="common">Cotton aphid</name>
    <dbReference type="NCBI Taxonomy" id="80765"/>
    <lineage>
        <taxon>Eukaryota</taxon>
        <taxon>Metazoa</taxon>
        <taxon>Ecdysozoa</taxon>
        <taxon>Arthropoda</taxon>
        <taxon>Hexapoda</taxon>
        <taxon>Insecta</taxon>
        <taxon>Pterygota</taxon>
        <taxon>Neoptera</taxon>
        <taxon>Paraneoptera</taxon>
        <taxon>Hemiptera</taxon>
        <taxon>Sternorrhyncha</taxon>
        <taxon>Aphidomorpha</taxon>
        <taxon>Aphidoidea</taxon>
        <taxon>Aphididae</taxon>
        <taxon>Aphidini</taxon>
        <taxon>Aphis</taxon>
        <taxon>Aphis</taxon>
    </lineage>
</organism>
<feature type="region of interest" description="Disordered" evidence="1">
    <location>
        <begin position="193"/>
        <end position="216"/>
    </location>
</feature>
<accession>A0A9P0INX4</accession>
<keyword evidence="3" id="KW-1185">Reference proteome</keyword>
<dbReference type="AlphaFoldDB" id="A0A9P0INX4"/>
<reference evidence="2" key="2">
    <citation type="submission" date="2022-10" db="EMBL/GenBank/DDBJ databases">
        <authorList>
            <consortium name="ENA_rothamsted_submissions"/>
            <consortium name="culmorum"/>
            <person name="King R."/>
        </authorList>
    </citation>
    <scope>NUCLEOTIDE SEQUENCE</scope>
</reference>
<name>A0A9P0INX4_APHGO</name>
<evidence type="ECO:0000313" key="3">
    <source>
        <dbReference type="Proteomes" id="UP001154329"/>
    </source>
</evidence>